<evidence type="ECO:0000313" key="3">
    <source>
        <dbReference type="EMBL" id="TRB72093.1"/>
    </source>
</evidence>
<dbReference type="KEGG" id="mhaq:WC39_08040"/>
<accession>A0A547E997</accession>
<dbReference type="GeneID" id="67369313"/>
<feature type="transmembrane region" description="Helical" evidence="1">
    <location>
        <begin position="31"/>
        <end position="54"/>
    </location>
</feature>
<keyword evidence="1" id="KW-1133">Transmembrane helix</keyword>
<name>A0A547E997_MANHA</name>
<evidence type="ECO:0000256" key="1">
    <source>
        <dbReference type="SAM" id="Phobius"/>
    </source>
</evidence>
<protein>
    <submittedName>
        <fullName evidence="3">Uncharacterized protein</fullName>
    </submittedName>
</protein>
<dbReference type="KEGG" id="mhay:VK67_08040"/>
<organism evidence="3 4">
    <name type="scientific">Mannheimia haemolytica</name>
    <name type="common">Pasteurella haemolytica</name>
    <dbReference type="NCBI Taxonomy" id="75985"/>
    <lineage>
        <taxon>Bacteria</taxon>
        <taxon>Pseudomonadati</taxon>
        <taxon>Pseudomonadota</taxon>
        <taxon>Gammaproteobacteria</taxon>
        <taxon>Pasteurellales</taxon>
        <taxon>Pasteurellaceae</taxon>
        <taxon>Mannheimia</taxon>
    </lineage>
</organism>
<sequence>MKFIDFGKQLAKPVKFIKQRTAFLPKPLQQAVVFAVIFAGLPLFLVGFTVLRILNGTPVEDISTNDVAYNPNHVENTVNEIEDDSEDSKPEDLWDVIADQDENQLDGYRDGYFGYGLYQGGYFVKR</sequence>
<comment type="caution">
    <text evidence="3">The sequence shown here is derived from an EMBL/GenBank/DDBJ whole genome shotgun (WGS) entry which is preliminary data.</text>
</comment>
<keyword evidence="5" id="KW-1185">Reference proteome</keyword>
<dbReference type="Proteomes" id="UP000315164">
    <property type="component" value="Unassembled WGS sequence"/>
</dbReference>
<dbReference type="EMBL" id="VAJI01000045">
    <property type="protein sequence ID" value="TRB34650.1"/>
    <property type="molecule type" value="Genomic_DNA"/>
</dbReference>
<dbReference type="Proteomes" id="UP000318394">
    <property type="component" value="Unassembled WGS sequence"/>
</dbReference>
<reference evidence="4 5" key="1">
    <citation type="journal article" date="2019" name="Vet. Microbiol.">
        <title>Genetic characterization of susceptible and multi-drug resistant Mannheimia haemolytica isolated from high-risk stocker calves prior to and after antimicrobial metaphylaxis.</title>
        <authorList>
            <person name="Snyder E.R."/>
            <person name="Alvarez-Narvaez S."/>
            <person name="Credille B.C."/>
        </authorList>
    </citation>
    <scope>NUCLEOTIDE SEQUENCE [LARGE SCALE GENOMIC DNA]</scope>
    <source>
        <strain evidence="3 4">UGA-R5-128-1</strain>
        <strain evidence="2 5">UGA-R7-163-1</strain>
    </source>
</reference>
<evidence type="ECO:0000313" key="4">
    <source>
        <dbReference type="Proteomes" id="UP000315164"/>
    </source>
</evidence>
<gene>
    <name evidence="3" type="ORF">FEA53_12665</name>
    <name evidence="2" type="ORF">FEB89_12735</name>
</gene>
<dbReference type="AlphaFoldDB" id="A0A547E997"/>
<dbReference type="EMBL" id="VAJB01000042">
    <property type="protein sequence ID" value="TRB72093.1"/>
    <property type="molecule type" value="Genomic_DNA"/>
</dbReference>
<evidence type="ECO:0000313" key="2">
    <source>
        <dbReference type="EMBL" id="TRB34650.1"/>
    </source>
</evidence>
<evidence type="ECO:0000313" key="5">
    <source>
        <dbReference type="Proteomes" id="UP000318394"/>
    </source>
</evidence>
<keyword evidence="1" id="KW-0812">Transmembrane</keyword>
<keyword evidence="1" id="KW-0472">Membrane</keyword>
<dbReference type="RefSeq" id="WP_006248904.1">
    <property type="nucleotide sequence ID" value="NZ_CP011098.1"/>
</dbReference>
<proteinExistence type="predicted"/>